<evidence type="ECO:0000256" key="2">
    <source>
        <dbReference type="SAM" id="MobiDB-lite"/>
    </source>
</evidence>
<gene>
    <name evidence="4" type="primary">Hypp9287</name>
    <name evidence="4" type="ORF">BLAG_LOCUS12505</name>
</gene>
<name>A0A8K0EIL3_BRALA</name>
<feature type="chain" id="PRO_5035433070" evidence="3">
    <location>
        <begin position="19"/>
        <end position="230"/>
    </location>
</feature>
<evidence type="ECO:0000256" key="3">
    <source>
        <dbReference type="SAM" id="SignalP"/>
    </source>
</evidence>
<accession>A0A8K0EIL3</accession>
<dbReference type="Proteomes" id="UP000838412">
    <property type="component" value="Chromosome 19"/>
</dbReference>
<protein>
    <submittedName>
        <fullName evidence="4">Hypp9287 protein</fullName>
    </submittedName>
</protein>
<sequence>MRIFLVLTLLGCVALSQSKDCTLQFKIDQNEIDNKLCTVTAADTAAIAAVKKDLDDVKTDMEKTEKDMKTFSTKMQSDILTEQVQRVNVQGQILLLKQKLAEAQKKNDELKKLVESRESDLKSAQADLVKATETYNWAARMLKGKTIRSSEIHLALDPAEWDPFSTDDPDFFQAPVDAAELEGEGGAEEEEGGETDEGSDEDGDEVLPGSDEDADEVLHALEKFLEDHDI</sequence>
<feature type="compositionally biased region" description="Acidic residues" evidence="2">
    <location>
        <begin position="179"/>
        <end position="213"/>
    </location>
</feature>
<keyword evidence="3" id="KW-0732">Signal</keyword>
<evidence type="ECO:0000313" key="4">
    <source>
        <dbReference type="EMBL" id="CAH1252425.1"/>
    </source>
</evidence>
<dbReference type="EMBL" id="OV696704">
    <property type="protein sequence ID" value="CAH1252425.1"/>
    <property type="molecule type" value="Genomic_DNA"/>
</dbReference>
<dbReference type="AlphaFoldDB" id="A0A8K0EIL3"/>
<proteinExistence type="predicted"/>
<evidence type="ECO:0000256" key="1">
    <source>
        <dbReference type="SAM" id="Coils"/>
    </source>
</evidence>
<evidence type="ECO:0000313" key="5">
    <source>
        <dbReference type="Proteomes" id="UP000838412"/>
    </source>
</evidence>
<keyword evidence="5" id="KW-1185">Reference proteome</keyword>
<reference evidence="4" key="1">
    <citation type="submission" date="2022-01" db="EMBL/GenBank/DDBJ databases">
        <authorList>
            <person name="Braso-Vives M."/>
        </authorList>
    </citation>
    <scope>NUCLEOTIDE SEQUENCE</scope>
</reference>
<feature type="coiled-coil region" evidence="1">
    <location>
        <begin position="47"/>
        <end position="127"/>
    </location>
</feature>
<feature type="region of interest" description="Disordered" evidence="2">
    <location>
        <begin position="163"/>
        <end position="213"/>
    </location>
</feature>
<organism evidence="4 5">
    <name type="scientific">Branchiostoma lanceolatum</name>
    <name type="common">Common lancelet</name>
    <name type="synonym">Amphioxus lanceolatum</name>
    <dbReference type="NCBI Taxonomy" id="7740"/>
    <lineage>
        <taxon>Eukaryota</taxon>
        <taxon>Metazoa</taxon>
        <taxon>Chordata</taxon>
        <taxon>Cephalochordata</taxon>
        <taxon>Leptocardii</taxon>
        <taxon>Amphioxiformes</taxon>
        <taxon>Branchiostomatidae</taxon>
        <taxon>Branchiostoma</taxon>
    </lineage>
</organism>
<dbReference type="OrthoDB" id="10046595at2759"/>
<feature type="signal peptide" evidence="3">
    <location>
        <begin position="1"/>
        <end position="18"/>
    </location>
</feature>
<keyword evidence="1" id="KW-0175">Coiled coil</keyword>